<feature type="chain" id="PRO_5006919361" evidence="1">
    <location>
        <begin position="23"/>
        <end position="108"/>
    </location>
</feature>
<name>A0A0W1A3I7_9GAMM</name>
<dbReference type="AlphaFoldDB" id="A0A0W1A3I7"/>
<dbReference type="PATRIC" id="fig|45076.6.peg.2762"/>
<dbReference type="Proteomes" id="UP000054662">
    <property type="component" value="Unassembled WGS sequence"/>
</dbReference>
<gene>
    <name evidence="2" type="ORF">Lwor_2514</name>
</gene>
<keyword evidence="1" id="KW-0732">Signal</keyword>
<dbReference type="OrthoDB" id="5645084at2"/>
<protein>
    <submittedName>
        <fullName evidence="2">Neurogenic locus notch like protein</fullName>
    </submittedName>
</protein>
<evidence type="ECO:0000256" key="1">
    <source>
        <dbReference type="SAM" id="SignalP"/>
    </source>
</evidence>
<dbReference type="PROSITE" id="PS51257">
    <property type="entry name" value="PROKAR_LIPOPROTEIN"/>
    <property type="match status" value="1"/>
</dbReference>
<evidence type="ECO:0000313" key="2">
    <source>
        <dbReference type="EMBL" id="KTD75948.1"/>
    </source>
</evidence>
<comment type="caution">
    <text evidence="2">The sequence shown here is derived from an EMBL/GenBank/DDBJ whole genome shotgun (WGS) entry which is preliminary data.</text>
</comment>
<organism evidence="2 3">
    <name type="scientific">Legionella worsleiensis</name>
    <dbReference type="NCBI Taxonomy" id="45076"/>
    <lineage>
        <taxon>Bacteria</taxon>
        <taxon>Pseudomonadati</taxon>
        <taxon>Pseudomonadota</taxon>
        <taxon>Gammaproteobacteria</taxon>
        <taxon>Legionellales</taxon>
        <taxon>Legionellaceae</taxon>
        <taxon>Legionella</taxon>
    </lineage>
</organism>
<reference evidence="2 3" key="1">
    <citation type="submission" date="2015-11" db="EMBL/GenBank/DDBJ databases">
        <title>Genomic analysis of 38 Legionella species identifies large and diverse effector repertoires.</title>
        <authorList>
            <person name="Burstein D."/>
            <person name="Amaro F."/>
            <person name="Zusman T."/>
            <person name="Lifshitz Z."/>
            <person name="Cohen O."/>
            <person name="Gilbert J.A."/>
            <person name="Pupko T."/>
            <person name="Shuman H.A."/>
            <person name="Segal G."/>
        </authorList>
    </citation>
    <scope>NUCLEOTIDE SEQUENCE [LARGE SCALE GENOMIC DNA]</scope>
    <source>
        <strain evidence="2 3">ATCC 49508</strain>
    </source>
</reference>
<dbReference type="STRING" id="45076.Lwor_2514"/>
<sequence length="108" mass="11507">MSSFKTLLISGILSIVFSPSFAGGCCSSMGGVNYCDSSAGRLVCNNGFYSTCYCDRHAVMDLQLLKGCCLWQGGVSPDYAYSGLVVCNDGSISEECSRENPQQSVATW</sequence>
<evidence type="ECO:0000313" key="3">
    <source>
        <dbReference type="Proteomes" id="UP000054662"/>
    </source>
</evidence>
<accession>A0A0W1A3I7</accession>
<keyword evidence="3" id="KW-1185">Reference proteome</keyword>
<feature type="signal peptide" evidence="1">
    <location>
        <begin position="1"/>
        <end position="22"/>
    </location>
</feature>
<dbReference type="RefSeq" id="WP_058494258.1">
    <property type="nucleotide sequence ID" value="NZ_CBCRUR010000017.1"/>
</dbReference>
<proteinExistence type="predicted"/>
<dbReference type="EMBL" id="LNZC01000031">
    <property type="protein sequence ID" value="KTD75948.1"/>
    <property type="molecule type" value="Genomic_DNA"/>
</dbReference>